<dbReference type="InterPro" id="IPR008248">
    <property type="entry name" value="CheB-like"/>
</dbReference>
<comment type="catalytic activity">
    <reaction evidence="3 4">
        <text>[protein]-L-glutamate 5-O-methyl ester + H2O = L-glutamyl-[protein] + methanol + H(+)</text>
        <dbReference type="Rhea" id="RHEA:23236"/>
        <dbReference type="Rhea" id="RHEA-COMP:10208"/>
        <dbReference type="Rhea" id="RHEA-COMP:10311"/>
        <dbReference type="ChEBI" id="CHEBI:15377"/>
        <dbReference type="ChEBI" id="CHEBI:15378"/>
        <dbReference type="ChEBI" id="CHEBI:17790"/>
        <dbReference type="ChEBI" id="CHEBI:29973"/>
        <dbReference type="ChEBI" id="CHEBI:82795"/>
        <dbReference type="EC" id="3.1.1.61"/>
    </reaction>
</comment>
<feature type="active site" evidence="4 5">
    <location>
        <position position="221"/>
    </location>
</feature>
<dbReference type="RefSeq" id="WP_151053524.1">
    <property type="nucleotide sequence ID" value="NZ_CP044222.1"/>
</dbReference>
<dbReference type="InterPro" id="IPR011006">
    <property type="entry name" value="CheY-like_superfamily"/>
</dbReference>
<evidence type="ECO:0000256" key="5">
    <source>
        <dbReference type="PROSITE-ProRule" id="PRU00050"/>
    </source>
</evidence>
<keyword evidence="11" id="KW-1185">Reference proteome</keyword>
<comment type="similarity">
    <text evidence="4">Belongs to the CheB family.</text>
</comment>
<keyword evidence="1 4" id="KW-0145">Chemotaxis</keyword>
<comment type="subcellular location">
    <subcellularLocation>
        <location evidence="4">Cytoplasm</location>
    </subcellularLocation>
</comment>
<dbReference type="InterPro" id="IPR001789">
    <property type="entry name" value="Sig_transdc_resp-reg_receiver"/>
</dbReference>
<dbReference type="PANTHER" id="PTHR42872">
    <property type="entry name" value="PROTEIN-GLUTAMATE METHYLESTERASE/PROTEIN-GLUTAMINE GLUTAMINASE"/>
    <property type="match status" value="1"/>
</dbReference>
<comment type="catalytic activity">
    <reaction evidence="4">
        <text>L-glutaminyl-[protein] + H2O = L-glutamyl-[protein] + NH4(+)</text>
        <dbReference type="Rhea" id="RHEA:16441"/>
        <dbReference type="Rhea" id="RHEA-COMP:10207"/>
        <dbReference type="Rhea" id="RHEA-COMP:10208"/>
        <dbReference type="ChEBI" id="CHEBI:15377"/>
        <dbReference type="ChEBI" id="CHEBI:28938"/>
        <dbReference type="ChEBI" id="CHEBI:29973"/>
        <dbReference type="ChEBI" id="CHEBI:30011"/>
        <dbReference type="EC" id="3.5.1.44"/>
    </reaction>
</comment>
<dbReference type="EMBL" id="CP044222">
    <property type="protein sequence ID" value="QEW05479.1"/>
    <property type="molecule type" value="Genomic_DNA"/>
</dbReference>
<dbReference type="GO" id="GO:0008984">
    <property type="term" value="F:protein-glutamate methylesterase activity"/>
    <property type="evidence" value="ECO:0007669"/>
    <property type="project" value="UniProtKB-UniRule"/>
</dbReference>
<dbReference type="EC" id="3.1.1.61" evidence="4"/>
<dbReference type="Proteomes" id="UP000325606">
    <property type="component" value="Chromosome"/>
</dbReference>
<dbReference type="GO" id="GO:0050568">
    <property type="term" value="F:protein-glutamine glutaminase activity"/>
    <property type="evidence" value="ECO:0007669"/>
    <property type="project" value="UniProtKB-UniRule"/>
</dbReference>
<dbReference type="SUPFAM" id="SSF52172">
    <property type="entry name" value="CheY-like"/>
    <property type="match status" value="1"/>
</dbReference>
<dbReference type="SUPFAM" id="SSF52738">
    <property type="entry name" value="Methylesterase CheB, C-terminal domain"/>
    <property type="match status" value="1"/>
</dbReference>
<dbReference type="GO" id="GO:0006935">
    <property type="term" value="P:chemotaxis"/>
    <property type="evidence" value="ECO:0007669"/>
    <property type="project" value="UniProtKB-UniRule"/>
</dbReference>
<feature type="active site" evidence="4 5">
    <location>
        <position position="248"/>
    </location>
</feature>
<feature type="compositionally biased region" description="Polar residues" evidence="7">
    <location>
        <begin position="166"/>
        <end position="178"/>
    </location>
</feature>
<name>A0A5J6LA43_9GAMM</name>
<dbReference type="EC" id="3.5.1.44" evidence="4"/>
<evidence type="ECO:0000259" key="8">
    <source>
        <dbReference type="PROSITE" id="PS50110"/>
    </source>
</evidence>
<sequence length="400" mass="43218">MAVTVLVVDDSSFFRNRIQEALSSDSRIKIIGTAVDGREAVVKAKELKPDLITMDVEMPQLNGIEAVRQIMRQSPTNVLMLSSLTHEGARVTLEALEAGAADYLSKDIRAWMDRSSALRQELIERVVALGTSRRLRSTPSFGRNPPPAKSDNSRIFRPDTPGPRNQPATDVQGRSTRTAPERPQTKVADGQRGVDPQSGAATYPLTRIRVPDARVVVIGASTGGPAALQKVLVSLPADFPCPILLVQHMPGTFTKVFAERLNQQSRIRVREAVDGDRLEPGLALLCPGGMQMMLDPRQHDRVKILPGDDRMTYKPSVDVTYASVAKAFGSKVMAVTLTGMGADGCDGARLLKQAGGTLWAQSKDTCTIYGMPQAVVNAGLTDAILDLDDIGSMLAKCKYA</sequence>
<dbReference type="PROSITE" id="PS50122">
    <property type="entry name" value="CHEB"/>
    <property type="match status" value="1"/>
</dbReference>
<gene>
    <name evidence="4" type="primary">cheB</name>
    <name evidence="10" type="ORF">F5I99_02635</name>
</gene>
<evidence type="ECO:0000313" key="11">
    <source>
        <dbReference type="Proteomes" id="UP000325606"/>
    </source>
</evidence>
<dbReference type="PANTHER" id="PTHR42872:SF3">
    <property type="entry name" value="PROTEIN-GLUTAMATE METHYLESTERASE_PROTEIN-GLUTAMINE GLUTAMINASE 1"/>
    <property type="match status" value="1"/>
</dbReference>
<comment type="domain">
    <text evidence="4">Contains a C-terminal catalytic domain, and an N-terminal region which modulates catalytic activity.</text>
</comment>
<dbReference type="CDD" id="cd16432">
    <property type="entry name" value="CheB_Rec"/>
    <property type="match status" value="1"/>
</dbReference>
<dbReference type="Pfam" id="PF00072">
    <property type="entry name" value="Response_reg"/>
    <property type="match status" value="1"/>
</dbReference>
<reference evidence="10 11" key="1">
    <citation type="submission" date="2019-09" db="EMBL/GenBank/DDBJ databases">
        <title>Nitrincola iocasae sp. nov., a bacterium isolated from the sediment collected at a cold seep field in South China Sea.</title>
        <authorList>
            <person name="Zhang H."/>
            <person name="Wang H."/>
            <person name="Li C."/>
        </authorList>
    </citation>
    <scope>NUCLEOTIDE SEQUENCE [LARGE SCALE GENOMIC DNA]</scope>
    <source>
        <strain evidence="10 11">KXZD1103</strain>
    </source>
</reference>
<evidence type="ECO:0000256" key="2">
    <source>
        <dbReference type="ARBA" id="ARBA00022801"/>
    </source>
</evidence>
<dbReference type="GO" id="GO:0005737">
    <property type="term" value="C:cytoplasm"/>
    <property type="evidence" value="ECO:0007669"/>
    <property type="project" value="UniProtKB-SubCell"/>
</dbReference>
<dbReference type="InterPro" id="IPR000673">
    <property type="entry name" value="Sig_transdc_resp-reg_Me-estase"/>
</dbReference>
<dbReference type="PIRSF" id="PIRSF000876">
    <property type="entry name" value="RR_chemtxs_CheB"/>
    <property type="match status" value="1"/>
</dbReference>
<dbReference type="NCBIfam" id="NF001965">
    <property type="entry name" value="PRK00742.1"/>
    <property type="match status" value="1"/>
</dbReference>
<keyword evidence="2 4" id="KW-0378">Hydrolase</keyword>
<feature type="domain" description="CheB-type methylesterase" evidence="9">
    <location>
        <begin position="209"/>
        <end position="400"/>
    </location>
</feature>
<evidence type="ECO:0000256" key="7">
    <source>
        <dbReference type="SAM" id="MobiDB-lite"/>
    </source>
</evidence>
<evidence type="ECO:0000256" key="4">
    <source>
        <dbReference type="HAMAP-Rule" id="MF_00099"/>
    </source>
</evidence>
<evidence type="ECO:0000256" key="6">
    <source>
        <dbReference type="PROSITE-ProRule" id="PRU00169"/>
    </source>
</evidence>
<dbReference type="AlphaFoldDB" id="A0A5J6LA43"/>
<accession>A0A5J6LA43</accession>
<dbReference type="HAMAP" id="MF_00099">
    <property type="entry name" value="CheB_chemtxs"/>
    <property type="match status" value="1"/>
</dbReference>
<comment type="PTM">
    <text evidence="4">Phosphorylated by CheA. Phosphorylation of the N-terminal regulatory domain activates the methylesterase activity.</text>
</comment>
<dbReference type="Gene3D" id="3.40.50.180">
    <property type="entry name" value="Methylesterase CheB, C-terminal domain"/>
    <property type="match status" value="1"/>
</dbReference>
<dbReference type="Pfam" id="PF01339">
    <property type="entry name" value="CheB_methylest"/>
    <property type="match status" value="1"/>
</dbReference>
<dbReference type="CDD" id="cd17541">
    <property type="entry name" value="REC_CheB-like"/>
    <property type="match status" value="1"/>
</dbReference>
<dbReference type="InterPro" id="IPR035909">
    <property type="entry name" value="CheB_C"/>
</dbReference>
<dbReference type="KEGG" id="nik:F5I99_02635"/>
<feature type="modified residue" description="4-aspartylphosphate" evidence="4 6">
    <location>
        <position position="55"/>
    </location>
</feature>
<proteinExistence type="inferred from homology"/>
<dbReference type="SMART" id="SM00448">
    <property type="entry name" value="REC"/>
    <property type="match status" value="1"/>
</dbReference>
<dbReference type="Gene3D" id="3.40.50.2300">
    <property type="match status" value="1"/>
</dbReference>
<feature type="active site" evidence="4 5">
    <location>
        <position position="343"/>
    </location>
</feature>
<evidence type="ECO:0000256" key="3">
    <source>
        <dbReference type="ARBA" id="ARBA00048267"/>
    </source>
</evidence>
<evidence type="ECO:0000313" key="10">
    <source>
        <dbReference type="EMBL" id="QEW05479.1"/>
    </source>
</evidence>
<keyword evidence="4 6" id="KW-0597">Phosphoprotein</keyword>
<dbReference type="GO" id="GO:0000156">
    <property type="term" value="F:phosphorelay response regulator activity"/>
    <property type="evidence" value="ECO:0007669"/>
    <property type="project" value="InterPro"/>
</dbReference>
<evidence type="ECO:0000259" key="9">
    <source>
        <dbReference type="PROSITE" id="PS50122"/>
    </source>
</evidence>
<feature type="domain" description="Response regulatory" evidence="8">
    <location>
        <begin position="4"/>
        <end position="121"/>
    </location>
</feature>
<organism evidence="10 11">
    <name type="scientific">Nitrincola iocasae</name>
    <dbReference type="NCBI Taxonomy" id="2614693"/>
    <lineage>
        <taxon>Bacteria</taxon>
        <taxon>Pseudomonadati</taxon>
        <taxon>Pseudomonadota</taxon>
        <taxon>Gammaproteobacteria</taxon>
        <taxon>Oceanospirillales</taxon>
        <taxon>Oceanospirillaceae</taxon>
        <taxon>Nitrincola</taxon>
    </lineage>
</organism>
<feature type="region of interest" description="Disordered" evidence="7">
    <location>
        <begin position="135"/>
        <end position="202"/>
    </location>
</feature>
<dbReference type="PROSITE" id="PS50110">
    <property type="entry name" value="RESPONSE_REGULATORY"/>
    <property type="match status" value="1"/>
</dbReference>
<evidence type="ECO:0000256" key="1">
    <source>
        <dbReference type="ARBA" id="ARBA00022500"/>
    </source>
</evidence>
<protein>
    <recommendedName>
        <fullName evidence="4">Protein-glutamate methylesterase/protein-glutamine glutaminase</fullName>
        <ecNumber evidence="4">3.1.1.61</ecNumber>
        <ecNumber evidence="4">3.5.1.44</ecNumber>
    </recommendedName>
</protein>
<keyword evidence="4" id="KW-0963">Cytoplasm</keyword>
<comment type="function">
    <text evidence="4">Involved in chemotaxis. Part of a chemotaxis signal transduction system that modulates chemotaxis in response to various stimuli. Catalyzes the demethylation of specific methylglutamate residues introduced into the chemoreceptors (methyl-accepting chemotaxis proteins or MCP) by CheR. Also mediates the irreversible deamidation of specific glutamine residues to glutamic acid.</text>
</comment>